<keyword evidence="1 5" id="KW-0547">Nucleotide-binding</keyword>
<evidence type="ECO:0000313" key="8">
    <source>
        <dbReference type="EMBL" id="MDT2516840.1"/>
    </source>
</evidence>
<evidence type="ECO:0000313" key="7">
    <source>
        <dbReference type="EMBL" id="MDT2404929.1"/>
    </source>
</evidence>
<evidence type="ECO:0000313" key="9">
    <source>
        <dbReference type="EMBL" id="TRZ29016.1"/>
    </source>
</evidence>
<keyword evidence="3 5" id="KW-0347">Helicase</keyword>
<dbReference type="InterPro" id="IPR000212">
    <property type="entry name" value="DNA_helicase_UvrD/REP"/>
</dbReference>
<protein>
    <submittedName>
        <fullName evidence="7">AAA family ATPase</fullName>
    </submittedName>
</protein>
<evidence type="ECO:0000259" key="6">
    <source>
        <dbReference type="PROSITE" id="PS51198"/>
    </source>
</evidence>
<dbReference type="RefSeq" id="WP_016178506.1">
    <property type="nucleotide sequence ID" value="NZ_CAAKOH010000190.1"/>
</dbReference>
<dbReference type="Proteomes" id="UP001264335">
    <property type="component" value="Unassembled WGS sequence"/>
</dbReference>
<dbReference type="GO" id="GO:0043138">
    <property type="term" value="F:3'-5' DNA helicase activity"/>
    <property type="evidence" value="ECO:0007669"/>
    <property type="project" value="TreeGrafter"/>
</dbReference>
<gene>
    <name evidence="9" type="ORF">AUF17_20195</name>
    <name evidence="7" type="ORF">P7D43_21400</name>
    <name evidence="8" type="ORF">P7D79_21695</name>
</gene>
<feature type="binding site" evidence="5">
    <location>
        <begin position="218"/>
        <end position="225"/>
    </location>
    <ligand>
        <name>ATP</name>
        <dbReference type="ChEBI" id="CHEBI:30616"/>
    </ligand>
</feature>
<dbReference type="Proteomes" id="UP000316316">
    <property type="component" value="Unassembled WGS sequence"/>
</dbReference>
<feature type="domain" description="UvrD-like helicase ATP-binding" evidence="6">
    <location>
        <begin position="197"/>
        <end position="519"/>
    </location>
</feature>
<name>A0A6B1T5Z4_ENTAV</name>
<evidence type="ECO:0000256" key="1">
    <source>
        <dbReference type="ARBA" id="ARBA00022741"/>
    </source>
</evidence>
<comment type="caution">
    <text evidence="9">The sequence shown here is derived from an EMBL/GenBank/DDBJ whole genome shotgun (WGS) entry which is preliminary data.</text>
</comment>
<dbReference type="GO" id="GO:0005829">
    <property type="term" value="C:cytosol"/>
    <property type="evidence" value="ECO:0007669"/>
    <property type="project" value="TreeGrafter"/>
</dbReference>
<proteinExistence type="predicted"/>
<dbReference type="Proteomes" id="UP001260773">
    <property type="component" value="Unassembled WGS sequence"/>
</dbReference>
<dbReference type="PANTHER" id="PTHR11070:SF17">
    <property type="entry name" value="DNA HELICASE IV"/>
    <property type="match status" value="1"/>
</dbReference>
<keyword evidence="2 5" id="KW-0378">Hydrolase</keyword>
<dbReference type="GO" id="GO:0000725">
    <property type="term" value="P:recombinational repair"/>
    <property type="evidence" value="ECO:0007669"/>
    <property type="project" value="TreeGrafter"/>
</dbReference>
<dbReference type="EMBL" id="PDXQ01000002">
    <property type="protein sequence ID" value="TRZ29016.1"/>
    <property type="molecule type" value="Genomic_DNA"/>
</dbReference>
<evidence type="ECO:0000313" key="10">
    <source>
        <dbReference type="Proteomes" id="UP000316316"/>
    </source>
</evidence>
<dbReference type="InterPro" id="IPR014016">
    <property type="entry name" value="UvrD-like_ATP-bd"/>
</dbReference>
<reference evidence="7 11" key="2">
    <citation type="submission" date="2023-03" db="EMBL/GenBank/DDBJ databases">
        <authorList>
            <person name="Shen W."/>
            <person name="Cai J."/>
        </authorList>
    </citation>
    <scope>NUCLEOTIDE SEQUENCE [LARGE SCALE GENOMIC DNA]</scope>
    <source>
        <strain evidence="7">P33-2</strain>
        <strain evidence="8 11">Y2</strain>
    </source>
</reference>
<keyword evidence="4 5" id="KW-0067">ATP-binding</keyword>
<dbReference type="AlphaFoldDB" id="A0A6B1T5Z4"/>
<evidence type="ECO:0000256" key="4">
    <source>
        <dbReference type="ARBA" id="ARBA00022840"/>
    </source>
</evidence>
<reference evidence="9 10" key="1">
    <citation type="submission" date="2017-10" db="EMBL/GenBank/DDBJ databases">
        <title>FDA dAtabase for Regulatory Grade micrObial Sequences (FDA-ARGOS): Supporting development and validation of Infectious Disease Dx tests.</title>
        <authorList>
            <person name="Campos J."/>
            <person name="Goldberg B."/>
            <person name="Tallon L.J."/>
            <person name="Sadzewicz L."/>
            <person name="Sengamalay N."/>
            <person name="Ott S."/>
            <person name="Godinez A."/>
            <person name="Nagaraj S."/>
            <person name="Vyas G."/>
            <person name="Aluvathingal J."/>
            <person name="Nadendla S."/>
            <person name="Geyer C."/>
            <person name="Nandy P."/>
            <person name="Hobson J."/>
            <person name="Sichtig H."/>
        </authorList>
    </citation>
    <scope>NUCLEOTIDE SEQUENCE [LARGE SCALE GENOMIC DNA]</scope>
    <source>
        <strain evidence="9 10">FDAARGOS_185</strain>
    </source>
</reference>
<dbReference type="InterPro" id="IPR027785">
    <property type="entry name" value="UvrD-like_helicase_C"/>
</dbReference>
<organism evidence="9 10">
    <name type="scientific">Enterococcus avium</name>
    <name type="common">Streptococcus avium</name>
    <dbReference type="NCBI Taxonomy" id="33945"/>
    <lineage>
        <taxon>Bacteria</taxon>
        <taxon>Bacillati</taxon>
        <taxon>Bacillota</taxon>
        <taxon>Bacilli</taxon>
        <taxon>Lactobacillales</taxon>
        <taxon>Enterococcaceae</taxon>
        <taxon>Enterococcus</taxon>
    </lineage>
</organism>
<dbReference type="EMBL" id="JARPWH010000151">
    <property type="protein sequence ID" value="MDT2404929.1"/>
    <property type="molecule type" value="Genomic_DNA"/>
</dbReference>
<evidence type="ECO:0000256" key="3">
    <source>
        <dbReference type="ARBA" id="ARBA00022806"/>
    </source>
</evidence>
<dbReference type="PANTHER" id="PTHR11070">
    <property type="entry name" value="UVRD / RECB / PCRA DNA HELICASE FAMILY MEMBER"/>
    <property type="match status" value="1"/>
</dbReference>
<dbReference type="EMBL" id="JARPWY010000109">
    <property type="protein sequence ID" value="MDT2516840.1"/>
    <property type="molecule type" value="Genomic_DNA"/>
</dbReference>
<dbReference type="Pfam" id="PF00580">
    <property type="entry name" value="UvrD-helicase"/>
    <property type="match status" value="1"/>
</dbReference>
<dbReference type="PROSITE" id="PS51198">
    <property type="entry name" value="UVRD_HELICASE_ATP_BIND"/>
    <property type="match status" value="1"/>
</dbReference>
<dbReference type="SUPFAM" id="SSF52540">
    <property type="entry name" value="P-loop containing nucleoside triphosphate hydrolases"/>
    <property type="match status" value="1"/>
</dbReference>
<dbReference type="Pfam" id="PF13538">
    <property type="entry name" value="UvrD_C_2"/>
    <property type="match status" value="1"/>
</dbReference>
<dbReference type="GO" id="GO:0016787">
    <property type="term" value="F:hydrolase activity"/>
    <property type="evidence" value="ECO:0007669"/>
    <property type="project" value="UniProtKB-UniRule"/>
</dbReference>
<evidence type="ECO:0000256" key="2">
    <source>
        <dbReference type="ARBA" id="ARBA00022801"/>
    </source>
</evidence>
<evidence type="ECO:0000313" key="11">
    <source>
        <dbReference type="Proteomes" id="UP001264335"/>
    </source>
</evidence>
<dbReference type="InterPro" id="IPR027417">
    <property type="entry name" value="P-loop_NTPase"/>
</dbReference>
<dbReference type="GO" id="GO:0005524">
    <property type="term" value="F:ATP binding"/>
    <property type="evidence" value="ECO:0007669"/>
    <property type="project" value="UniProtKB-UniRule"/>
</dbReference>
<accession>A0A6B1T5Z4</accession>
<dbReference type="Gene3D" id="3.40.50.300">
    <property type="entry name" value="P-loop containing nucleotide triphosphate hydrolases"/>
    <property type="match status" value="2"/>
</dbReference>
<evidence type="ECO:0000256" key="5">
    <source>
        <dbReference type="PROSITE-ProRule" id="PRU00560"/>
    </source>
</evidence>
<sequence length="661" mass="77202">MDTTTEKNYLAEVTHQLKQKITEVEAALNTNEDNYKELKHYTIDYKNELDKYEVYNHQQNLKFLDSRSVLEANVLKKLNYQKQTPYFSKIAFQFDDEEEVEDFYIGRYGFADRYGEQLIYDWRAPISSLYYDFSLGEAYYESHQRKFYGQLRLKRQFEIKNGAISFVVDTNDAINDELLMRELGKSTSNEMKTIIHTIQKEQNQAIRDTKTKNLIIQGVAGSGKTSIALHRMAYLLYQKKEELDASDILIVSPNQVFADYIATVLPELGEEELPQIDIVKLGTMFIEEKYQVSDRHDELKAALENPNSKQAENYKYKQSREFYELLQTHLEQLKARLYSAEIKLDNYHISAAEIKRFVDQQSEKSLVELIQEITKLLSERVSEISRESFAKTLEQLFKKRLNTIGSLSDYYHFLATNHLEHASEKNRINYSDLFPYLFFKLMIAGIKPNKQIQHLVIDEMQDYSLLQLVTLERLFPCPKTICGDIHQSLIASDSNFLAEVQKNLPQSRLLKFQTSYRSSFEIMNFAKRFIDEEEIQPVQRHGKEVEVLEYSKNMLAQKLADFKASTFKSCGIICQNWQEVERLEADFPDEQLIRFEKNTKKIAEGIIVTTTQFAKGLEFDQVILPDIRSSQLTQKSTLLYTSCSRALHELTLLINDGKDFQ</sequence>
<dbReference type="GO" id="GO:0003677">
    <property type="term" value="F:DNA binding"/>
    <property type="evidence" value="ECO:0007669"/>
    <property type="project" value="InterPro"/>
</dbReference>